<dbReference type="Pfam" id="PF00083">
    <property type="entry name" value="Sugar_tr"/>
    <property type="match status" value="1"/>
</dbReference>
<feature type="transmembrane region" description="Helical" evidence="6">
    <location>
        <begin position="406"/>
        <end position="427"/>
    </location>
</feature>
<evidence type="ECO:0000256" key="1">
    <source>
        <dbReference type="ARBA" id="ARBA00004651"/>
    </source>
</evidence>
<dbReference type="InterPro" id="IPR005829">
    <property type="entry name" value="Sugar_transporter_CS"/>
</dbReference>
<evidence type="ECO:0000259" key="7">
    <source>
        <dbReference type="PROSITE" id="PS50850"/>
    </source>
</evidence>
<feature type="domain" description="Major facilitator superfamily (MFS) profile" evidence="7">
    <location>
        <begin position="20"/>
        <end position="432"/>
    </location>
</feature>
<evidence type="ECO:0000313" key="8">
    <source>
        <dbReference type="EMBL" id="KYZ74731.1"/>
    </source>
</evidence>
<dbReference type="OrthoDB" id="9787026at2"/>
<evidence type="ECO:0000256" key="3">
    <source>
        <dbReference type="ARBA" id="ARBA00022692"/>
    </source>
</evidence>
<dbReference type="GO" id="GO:0005886">
    <property type="term" value="C:plasma membrane"/>
    <property type="evidence" value="ECO:0007669"/>
    <property type="project" value="UniProtKB-SubCell"/>
</dbReference>
<evidence type="ECO:0000313" key="9">
    <source>
        <dbReference type="Proteomes" id="UP000076268"/>
    </source>
</evidence>
<evidence type="ECO:0000256" key="6">
    <source>
        <dbReference type="SAM" id="Phobius"/>
    </source>
</evidence>
<keyword evidence="5 6" id="KW-0472">Membrane</keyword>
<feature type="transmembrane region" description="Helical" evidence="6">
    <location>
        <begin position="144"/>
        <end position="166"/>
    </location>
</feature>
<dbReference type="PANTHER" id="PTHR23511">
    <property type="entry name" value="SYNAPTIC VESICLE GLYCOPROTEIN 2"/>
    <property type="match status" value="1"/>
</dbReference>
<dbReference type="InterPro" id="IPR020846">
    <property type="entry name" value="MFS_dom"/>
</dbReference>
<feature type="transmembrane region" description="Helical" evidence="6">
    <location>
        <begin position="376"/>
        <end position="400"/>
    </location>
</feature>
<reference evidence="8 9" key="1">
    <citation type="submission" date="2016-02" db="EMBL/GenBank/DDBJ databases">
        <title>Anaerosporomusa subterraneum gen. nov., sp. nov., a spore-forming obligate anaerobe isolated from saprolite.</title>
        <authorList>
            <person name="Choi J.K."/>
            <person name="Shah M."/>
            <person name="Yee N."/>
        </authorList>
    </citation>
    <scope>NUCLEOTIDE SEQUENCE [LARGE SCALE GENOMIC DNA]</scope>
    <source>
        <strain evidence="8 9">RU4</strain>
    </source>
</reference>
<feature type="transmembrane region" description="Helical" evidence="6">
    <location>
        <begin position="292"/>
        <end position="311"/>
    </location>
</feature>
<dbReference type="SUPFAM" id="SSF103473">
    <property type="entry name" value="MFS general substrate transporter"/>
    <property type="match status" value="1"/>
</dbReference>
<dbReference type="Gene3D" id="1.20.1250.20">
    <property type="entry name" value="MFS general substrate transporter like domains"/>
    <property type="match status" value="1"/>
</dbReference>
<keyword evidence="3 6" id="KW-0812">Transmembrane</keyword>
<sequence>MSSIANRLSNLPMGKFHWRLLIITMLGWTFDSMDTGIVAFVLAEMIGSWNLTTAQIGYISSIGLVGMASGAFLAGTMADYFGRKKLFAGTLLIYSIATGLCGIAWNYESLLVFRFLVGFGVGGQLPVAVTLVSEYSPAKHRGKMIVILESAWALGWLAASVIAYLVIPKYGWQIAFFIGAAPALMIFYLWRLVPESALYLVNKGKYDEAHALVAKIEQELGIPVGPAPTAAERSLKTQSISFIELWSAPYIKRTICLWILWFGMVYSYYGIFTWLPSLLVKSGHDLIRSFEFLLYMTLAQIPGYFVAAYLVDRLGRKPTLSGFLAACAGCAYMFGNAATSSDILLWGCLLSFFNLGAWGLLYTYTPEMYPTHARGTGVGSAAAFGRVGGILAPIVVGALFTGPDKFATIFAMFTAVLLIIALNVMVLGEETMNRSLEEINQETANK</sequence>
<dbReference type="PROSITE" id="PS00216">
    <property type="entry name" value="SUGAR_TRANSPORT_1"/>
    <property type="match status" value="2"/>
</dbReference>
<dbReference type="InterPro" id="IPR005828">
    <property type="entry name" value="MFS_sugar_transport-like"/>
</dbReference>
<feature type="transmembrane region" description="Helical" evidence="6">
    <location>
        <begin position="318"/>
        <end position="337"/>
    </location>
</feature>
<keyword evidence="4 6" id="KW-1133">Transmembrane helix</keyword>
<feature type="transmembrane region" description="Helical" evidence="6">
    <location>
        <begin position="20"/>
        <end position="43"/>
    </location>
</feature>
<feature type="transmembrane region" description="Helical" evidence="6">
    <location>
        <begin position="86"/>
        <end position="105"/>
    </location>
</feature>
<protein>
    <submittedName>
        <fullName evidence="8">MFS transporter</fullName>
    </submittedName>
</protein>
<dbReference type="PROSITE" id="PS50850">
    <property type="entry name" value="MFS"/>
    <property type="match status" value="1"/>
</dbReference>
<keyword evidence="9" id="KW-1185">Reference proteome</keyword>
<keyword evidence="2" id="KW-0813">Transport</keyword>
<proteinExistence type="predicted"/>
<feature type="transmembrane region" description="Helical" evidence="6">
    <location>
        <begin position="111"/>
        <end position="132"/>
    </location>
</feature>
<evidence type="ECO:0000256" key="4">
    <source>
        <dbReference type="ARBA" id="ARBA00022989"/>
    </source>
</evidence>
<comment type="caution">
    <text evidence="8">The sequence shown here is derived from an EMBL/GenBank/DDBJ whole genome shotgun (WGS) entry which is preliminary data.</text>
</comment>
<dbReference type="InterPro" id="IPR036259">
    <property type="entry name" value="MFS_trans_sf"/>
</dbReference>
<comment type="subcellular location">
    <subcellularLocation>
        <location evidence="1">Cell membrane</location>
        <topology evidence="1">Multi-pass membrane protein</topology>
    </subcellularLocation>
</comment>
<dbReference type="STRING" id="1794912.AXX12_16020"/>
<name>A0A154BLG4_ANASB</name>
<dbReference type="PROSITE" id="PS00217">
    <property type="entry name" value="SUGAR_TRANSPORT_2"/>
    <property type="match status" value="1"/>
</dbReference>
<dbReference type="CDD" id="cd17316">
    <property type="entry name" value="MFS_SV2_like"/>
    <property type="match status" value="1"/>
</dbReference>
<accession>A0A154BLG4</accession>
<dbReference type="RefSeq" id="WP_066245755.1">
    <property type="nucleotide sequence ID" value="NZ_LSGP01000028.1"/>
</dbReference>
<dbReference type="AlphaFoldDB" id="A0A154BLG4"/>
<evidence type="ECO:0000256" key="5">
    <source>
        <dbReference type="ARBA" id="ARBA00023136"/>
    </source>
</evidence>
<dbReference type="GO" id="GO:0022857">
    <property type="term" value="F:transmembrane transporter activity"/>
    <property type="evidence" value="ECO:0007669"/>
    <property type="project" value="InterPro"/>
</dbReference>
<dbReference type="Proteomes" id="UP000076268">
    <property type="component" value="Unassembled WGS sequence"/>
</dbReference>
<dbReference type="PANTHER" id="PTHR23511:SF34">
    <property type="entry name" value="SYNAPTIC VESICLE GLYCOPROTEIN 2"/>
    <property type="match status" value="1"/>
</dbReference>
<organism evidence="8 9">
    <name type="scientific">Anaerosporomusa subterranea</name>
    <dbReference type="NCBI Taxonomy" id="1794912"/>
    <lineage>
        <taxon>Bacteria</taxon>
        <taxon>Bacillati</taxon>
        <taxon>Bacillota</taxon>
        <taxon>Negativicutes</taxon>
        <taxon>Acetonemataceae</taxon>
        <taxon>Anaerosporomusa</taxon>
    </lineage>
</organism>
<gene>
    <name evidence="8" type="ORF">AXX12_16020</name>
</gene>
<dbReference type="EMBL" id="LSGP01000028">
    <property type="protein sequence ID" value="KYZ74731.1"/>
    <property type="molecule type" value="Genomic_DNA"/>
</dbReference>
<feature type="transmembrane region" description="Helical" evidence="6">
    <location>
        <begin position="172"/>
        <end position="190"/>
    </location>
</feature>
<evidence type="ECO:0000256" key="2">
    <source>
        <dbReference type="ARBA" id="ARBA00022448"/>
    </source>
</evidence>
<feature type="transmembrane region" description="Helical" evidence="6">
    <location>
        <begin position="255"/>
        <end position="272"/>
    </location>
</feature>
<feature type="transmembrane region" description="Helical" evidence="6">
    <location>
        <begin position="55"/>
        <end position="74"/>
    </location>
</feature>
<feature type="transmembrane region" description="Helical" evidence="6">
    <location>
        <begin position="343"/>
        <end position="364"/>
    </location>
</feature>